<dbReference type="OrthoDB" id="7735366at2759"/>
<dbReference type="InterPro" id="IPR050373">
    <property type="entry name" value="Fibrinogen_C-term_domain"/>
</dbReference>
<dbReference type="PANTHER" id="PTHR19143">
    <property type="entry name" value="FIBRINOGEN/TENASCIN/ANGIOPOEITIN"/>
    <property type="match status" value="1"/>
</dbReference>
<evidence type="ECO:0000313" key="3">
    <source>
        <dbReference type="EMBL" id="CAG2200922.1"/>
    </source>
</evidence>
<evidence type="ECO:0000259" key="2">
    <source>
        <dbReference type="PROSITE" id="PS51406"/>
    </source>
</evidence>
<dbReference type="PROSITE" id="PS51406">
    <property type="entry name" value="FIBRINOGEN_C_2"/>
    <property type="match status" value="1"/>
</dbReference>
<dbReference type="NCBIfam" id="NF040941">
    <property type="entry name" value="GGGWT_bact"/>
    <property type="match status" value="1"/>
</dbReference>
<feature type="chain" id="PRO_5035807411" description="Fibrinogen C-terminal domain-containing protein" evidence="1">
    <location>
        <begin position="20"/>
        <end position="212"/>
    </location>
</feature>
<protein>
    <recommendedName>
        <fullName evidence="2">Fibrinogen C-terminal domain-containing protein</fullName>
    </recommendedName>
</protein>
<dbReference type="Pfam" id="PF00147">
    <property type="entry name" value="Fibrinogen_C"/>
    <property type="match status" value="1"/>
</dbReference>
<feature type="domain" description="Fibrinogen C-terminal" evidence="2">
    <location>
        <begin position="118"/>
        <end position="212"/>
    </location>
</feature>
<dbReference type="InterPro" id="IPR014716">
    <property type="entry name" value="Fibrinogen_a/b/g_C_1"/>
</dbReference>
<keyword evidence="1" id="KW-0732">Signal</keyword>
<gene>
    <name evidence="3" type="ORF">MEDL_15561</name>
</gene>
<dbReference type="EMBL" id="CAJPWZ010000797">
    <property type="protein sequence ID" value="CAG2200922.1"/>
    <property type="molecule type" value="Genomic_DNA"/>
</dbReference>
<reference evidence="3" key="1">
    <citation type="submission" date="2021-03" db="EMBL/GenBank/DDBJ databases">
        <authorList>
            <person name="Bekaert M."/>
        </authorList>
    </citation>
    <scope>NUCLEOTIDE SEQUENCE</scope>
</reference>
<dbReference type="InterPro" id="IPR002181">
    <property type="entry name" value="Fibrinogen_a/b/g_C_dom"/>
</dbReference>
<dbReference type="SMART" id="SM00186">
    <property type="entry name" value="FBG"/>
    <property type="match status" value="1"/>
</dbReference>
<proteinExistence type="predicted"/>
<accession>A0A8S3R1G0</accession>
<name>A0A8S3R1G0_MYTED</name>
<evidence type="ECO:0000256" key="1">
    <source>
        <dbReference type="SAM" id="SignalP"/>
    </source>
</evidence>
<organism evidence="3 4">
    <name type="scientific">Mytilus edulis</name>
    <name type="common">Blue mussel</name>
    <dbReference type="NCBI Taxonomy" id="6550"/>
    <lineage>
        <taxon>Eukaryota</taxon>
        <taxon>Metazoa</taxon>
        <taxon>Spiralia</taxon>
        <taxon>Lophotrochozoa</taxon>
        <taxon>Mollusca</taxon>
        <taxon>Bivalvia</taxon>
        <taxon>Autobranchia</taxon>
        <taxon>Pteriomorphia</taxon>
        <taxon>Mytilida</taxon>
        <taxon>Mytiloidea</taxon>
        <taxon>Mytilidae</taxon>
        <taxon>Mytilinae</taxon>
        <taxon>Mytilus</taxon>
    </lineage>
</organism>
<dbReference type="SUPFAM" id="SSF56496">
    <property type="entry name" value="Fibrinogen C-terminal domain-like"/>
    <property type="match status" value="1"/>
</dbReference>
<dbReference type="InterPro" id="IPR036056">
    <property type="entry name" value="Fibrinogen-like_C"/>
</dbReference>
<dbReference type="Gene3D" id="3.90.215.10">
    <property type="entry name" value="Gamma Fibrinogen, chain A, domain 1"/>
    <property type="match status" value="1"/>
</dbReference>
<dbReference type="GO" id="GO:0005615">
    <property type="term" value="C:extracellular space"/>
    <property type="evidence" value="ECO:0007669"/>
    <property type="project" value="TreeGrafter"/>
</dbReference>
<comment type="caution">
    <text evidence="3">The sequence shown here is derived from an EMBL/GenBank/DDBJ whole genome shotgun (WGS) entry which is preliminary data.</text>
</comment>
<dbReference type="Proteomes" id="UP000683360">
    <property type="component" value="Unassembled WGS sequence"/>
</dbReference>
<dbReference type="AlphaFoldDB" id="A0A8S3R1G0"/>
<feature type="signal peptide" evidence="1">
    <location>
        <begin position="1"/>
        <end position="19"/>
    </location>
</feature>
<evidence type="ECO:0000313" key="4">
    <source>
        <dbReference type="Proteomes" id="UP000683360"/>
    </source>
</evidence>
<keyword evidence="4" id="KW-1185">Reference proteome</keyword>
<sequence length="212" mass="24788">MKLVIEFISIIIGLLKVSSIHVKDDYIKRELQEYPSQINNILHYIQGKCHRAPKETVQEMKRKKKSILKKLETYKEVIKLNKHIEKEFNWIIEEIKDHKSAPEIITSLRKDVHEICEGPPLNQQRDCTDLKKLNRRTGIHTIYPDNAHGVKIFCNMEVDGGGWSVIQRRQDGTTNFYRSWSEYKKGFGSPDRNVWLGNDNIHAITSIGDYEL</sequence>